<dbReference type="HOGENOM" id="CLU_3088964_0_0_1"/>
<sequence>MARKTQVWSIFVSSYFPPLPCGASFQASAARSFSALLFVLISRSHHHHGSGW</sequence>
<keyword evidence="2" id="KW-1185">Reference proteome</keyword>
<proteinExistence type="predicted"/>
<protein>
    <submittedName>
        <fullName evidence="1">Uncharacterized protein</fullName>
    </submittedName>
</protein>
<reference evidence="1 2" key="1">
    <citation type="journal article" date="2011" name="Nat. Biotechnol.">
        <title>Comparative genomic analysis of the thermophilic biomass-degrading fungi Myceliophthora thermophila and Thielavia terrestris.</title>
        <authorList>
            <person name="Berka R.M."/>
            <person name="Grigoriev I.V."/>
            <person name="Otillar R."/>
            <person name="Salamov A."/>
            <person name="Grimwood J."/>
            <person name="Reid I."/>
            <person name="Ishmael N."/>
            <person name="John T."/>
            <person name="Darmond C."/>
            <person name="Moisan M.-C."/>
            <person name="Henrissat B."/>
            <person name="Coutinho P.M."/>
            <person name="Lombard V."/>
            <person name="Natvig D.O."/>
            <person name="Lindquist E."/>
            <person name="Schmutz J."/>
            <person name="Lucas S."/>
            <person name="Harris P."/>
            <person name="Powlowski J."/>
            <person name="Bellemare A."/>
            <person name="Taylor D."/>
            <person name="Butler G."/>
            <person name="de Vries R.P."/>
            <person name="Allijn I.E."/>
            <person name="van den Brink J."/>
            <person name="Ushinsky S."/>
            <person name="Storms R."/>
            <person name="Powell A.J."/>
            <person name="Paulsen I.T."/>
            <person name="Elbourne L.D.H."/>
            <person name="Baker S.E."/>
            <person name="Magnuson J."/>
            <person name="LaBoissiere S."/>
            <person name="Clutterbuck A.J."/>
            <person name="Martinez D."/>
            <person name="Wogulis M."/>
            <person name="de Leon A.L."/>
            <person name="Rey M.W."/>
            <person name="Tsang A."/>
        </authorList>
    </citation>
    <scope>NUCLEOTIDE SEQUENCE [LARGE SCALE GENOMIC DNA]</scope>
    <source>
        <strain evidence="2">ATCC 38088 / NRRL 8126</strain>
    </source>
</reference>
<evidence type="ECO:0000313" key="1">
    <source>
        <dbReference type="EMBL" id="AEO68019.1"/>
    </source>
</evidence>
<dbReference type="RefSeq" id="XP_003654355.1">
    <property type="nucleotide sequence ID" value="XM_003654307.1"/>
</dbReference>
<dbReference type="Proteomes" id="UP000008181">
    <property type="component" value="Chromosome 3"/>
</dbReference>
<evidence type="ECO:0000313" key="2">
    <source>
        <dbReference type="Proteomes" id="UP000008181"/>
    </source>
</evidence>
<gene>
    <name evidence="1" type="ORF">THITE_2170661</name>
</gene>
<dbReference type="GeneID" id="11516237"/>
<name>G2R7W0_THETT</name>
<dbReference type="EMBL" id="CP003011">
    <property type="protein sequence ID" value="AEO68019.1"/>
    <property type="molecule type" value="Genomic_DNA"/>
</dbReference>
<accession>G2R7W0</accession>
<dbReference type="AlphaFoldDB" id="G2R7W0"/>
<dbReference type="KEGG" id="ttt:THITE_2170661"/>
<organism evidence="1 2">
    <name type="scientific">Thermothielavioides terrestris (strain ATCC 38088 / NRRL 8126)</name>
    <name type="common">Thielavia terrestris</name>
    <dbReference type="NCBI Taxonomy" id="578455"/>
    <lineage>
        <taxon>Eukaryota</taxon>
        <taxon>Fungi</taxon>
        <taxon>Dikarya</taxon>
        <taxon>Ascomycota</taxon>
        <taxon>Pezizomycotina</taxon>
        <taxon>Sordariomycetes</taxon>
        <taxon>Sordariomycetidae</taxon>
        <taxon>Sordariales</taxon>
        <taxon>Chaetomiaceae</taxon>
        <taxon>Thermothielavioides</taxon>
        <taxon>Thermothielavioides terrestris</taxon>
    </lineage>
</organism>